<evidence type="ECO:0000256" key="8">
    <source>
        <dbReference type="SAM" id="Phobius"/>
    </source>
</evidence>
<feature type="transmembrane region" description="Helical" evidence="8">
    <location>
        <begin position="963"/>
        <end position="987"/>
    </location>
</feature>
<keyword evidence="2 8" id="KW-0812">Transmembrane</keyword>
<dbReference type="PANTHER" id="PTHR11920">
    <property type="entry name" value="GUANYLYL CYCLASE"/>
    <property type="match status" value="1"/>
</dbReference>
<evidence type="ECO:0000259" key="9">
    <source>
        <dbReference type="PROSITE" id="PS50125"/>
    </source>
</evidence>
<feature type="transmembrane region" description="Helical" evidence="8">
    <location>
        <begin position="1265"/>
        <end position="1283"/>
    </location>
</feature>
<feature type="transmembrane region" description="Helical" evidence="8">
    <location>
        <begin position="678"/>
        <end position="696"/>
    </location>
</feature>
<feature type="transmembrane region" description="Helical" evidence="8">
    <location>
        <begin position="157"/>
        <end position="178"/>
    </location>
</feature>
<feature type="region of interest" description="Disordered" evidence="7">
    <location>
        <begin position="929"/>
        <end position="956"/>
    </location>
</feature>
<dbReference type="Gene3D" id="3.30.70.1230">
    <property type="entry name" value="Nucleotide cyclase"/>
    <property type="match status" value="1"/>
</dbReference>
<dbReference type="Proteomes" id="UP000001542">
    <property type="component" value="Unassembled WGS sequence"/>
</dbReference>
<dbReference type="OrthoDB" id="60033at2759"/>
<dbReference type="Gene3D" id="3.30.450.20">
    <property type="entry name" value="PAS domain"/>
    <property type="match status" value="1"/>
</dbReference>
<dbReference type="VEuPathDB" id="TrichDB:TVAG_436960"/>
<gene>
    <name evidence="10" type="ORF">TVAG_436960</name>
</gene>
<sequence>MSERSQNQGSQLSGLSRSSMRSSIWAAELAANGQVSASNFKFYDNFLYPYIAETNRTYLDSLFVNFLVSGLVIFQMFFGCFFDFLHAGGLRGIEICNKIAFCGISGDPDTYVIPYVVIGILDIVLGLIFLGIYGIYRVSFEFNKASMILLKYVYGEFILYFTAIHPCYLLATLSDLAYETTSMHIFYFALALVSNIIYFTMVEFLTIPIMMSPFISQSNIFLWNPRRMMRVLYVYGLGLGTGQYLKRFKQWHRILPHVLLLGGCFLTFTCGWSLQLKDLLFTAMFMAFGVATAAGSIISTFRIWFNLSNWVIYGVPAAIYFCLICVFLPLNIWRKKRIVKNLSYQNFENPEKITEQEKFEYFETLKIRTFNKAFSYLIIGLEEGSPLFLDFSLIKWLLEKFPEDNELLIVMTWFASFFPNEQLVMHNLITRINKMVNPTHLQRIMRFQLHRVHVFRQSSASREANADLARVRTITDALITENTRFWINAARPHNEIKHDFYKRAMQIRQKADASWSEVIDKYPNNARFATEYSRFLIEGVCQFKEGLHWYHKALMIESGKMRESDQLFKTFVRCYQFYLKKGLVGIHGDIKMDRVISRFVKEQNGEESTASASVTSTSKSNASTQNSSNDDSDSTVIDLQEGEKALPRVQLRLAFEQAVRSIKSSAVTKTMVTSGLRLIFSIVYIIIFLVYVLPLFDEDIALTKHLKNLNNFESVSSMIGEQIYWYLASSYKDLNKTRIEEFLGSNMSKLNYYTKPSLDNFNYTISNLTYVANNYLDEFSKGLYLSDIPTQKEQEIAELLTVDTFYEATCTWTKFTPTLEGWLASYTTNTSYTMDSVMRIFMIRSGSISALTQGLSAPDAAKAILDSREFCEMFNYYVFVQDGFDTLAKNISSRYNTISKYIANSTANPYLYTYYNNFKVEYLNEDPLPNATDDENYDDYNEEAEAGEEEEEESDSVSTTTNFFIAFTPFIVLLFTMPTIVYLSAALSSELKAMTNMMLTMPTEACEEASQRIQRSVVGNQSSKKKGVNAAVTSSSTLSVPPYVINICNAIIFIALVIFVSIEAQVLNSKAKNYINQINLYMVMRNSVVSLACSQEFYSLSLMKQKGKLAPGLGAYAPFTQGFFDSTNATATQKGVLTRVHNRITLIRELLDLGSKDYVSALDFSSTIDSARFDPQCTFEPGSQYVLNYYKCLSFDRLLNYYFAIHDEIYYSNQEKASDAPYQFDTEAMYTFGNILNGRLLPEFDKFINTYFDTFDSLISQYKTIVYIVFVVCLLFSIIAFFVEVATVSHIREIYNAYNSIILRLNPIHFVQNQNATAFLINKDQSQNQISSAAHAVFHTSPDAMLLINTDCIIEKLNPAATTIFHFTPEQLLGQNCQMVLPQSPKNQQFYYTLQLMQSGQCGLVFESQLEGVRDDGVKVPLKATLLGFSSNHRNADFFAVMCKDQTEEMRQKEAVEVAKKKSDDLLLKILPPDIIRRINKGEKDITMVVPSASVIFIDICQFSTYMATLSAQQCMSNLNAVFTAYDKILADLPLITKIKLIGDDYMAAAGLFSPDEPPKSHAIQTITFGLRVLDAIEELNEQLNASLMVRIGVNSGGPIIAGVLGTDKPLFDIIGDTINVAARLQSTDIPGNVQISKGTYEIVAGEGKFHIEERGEIYLKGKGNQMTYLVSPAENQFVVN</sequence>
<reference evidence="10" key="1">
    <citation type="submission" date="2006-10" db="EMBL/GenBank/DDBJ databases">
        <authorList>
            <person name="Amadeo P."/>
            <person name="Zhao Q."/>
            <person name="Wortman J."/>
            <person name="Fraser-Liggett C."/>
            <person name="Carlton J."/>
        </authorList>
    </citation>
    <scope>NUCLEOTIDE SEQUENCE</scope>
    <source>
        <strain evidence="10">G3</strain>
    </source>
</reference>
<feature type="domain" description="Guanylate cyclase" evidence="9">
    <location>
        <begin position="1494"/>
        <end position="1626"/>
    </location>
</feature>
<protein>
    <submittedName>
        <fullName evidence="10">Adenylate and Guanylate cyclase catalytic domain containing protein</fullName>
    </submittedName>
</protein>
<dbReference type="CDD" id="cd00130">
    <property type="entry name" value="PAS"/>
    <property type="match status" value="1"/>
</dbReference>
<dbReference type="STRING" id="5722.A2DFE4"/>
<dbReference type="InParanoid" id="A2DFE4"/>
<dbReference type="GO" id="GO:0035556">
    <property type="term" value="P:intracellular signal transduction"/>
    <property type="evidence" value="ECO:0007669"/>
    <property type="project" value="InterPro"/>
</dbReference>
<organism evidence="10 11">
    <name type="scientific">Trichomonas vaginalis (strain ATCC PRA-98 / G3)</name>
    <dbReference type="NCBI Taxonomy" id="412133"/>
    <lineage>
        <taxon>Eukaryota</taxon>
        <taxon>Metamonada</taxon>
        <taxon>Parabasalia</taxon>
        <taxon>Trichomonadida</taxon>
        <taxon>Trichomonadidae</taxon>
        <taxon>Trichomonas</taxon>
    </lineage>
</organism>
<evidence type="ECO:0000256" key="5">
    <source>
        <dbReference type="ARBA" id="ARBA00023136"/>
    </source>
</evidence>
<dbReference type="GO" id="GO:0007168">
    <property type="term" value="P:receptor guanylyl cyclase signaling pathway"/>
    <property type="evidence" value="ECO:0000318"/>
    <property type="project" value="GO_Central"/>
</dbReference>
<feature type="region of interest" description="Disordered" evidence="7">
    <location>
        <begin position="607"/>
        <end position="635"/>
    </location>
</feature>
<dbReference type="InterPro" id="IPR029787">
    <property type="entry name" value="Nucleotide_cyclase"/>
</dbReference>
<keyword evidence="4 8" id="KW-1133">Transmembrane helix</keyword>
<keyword evidence="11" id="KW-1185">Reference proteome</keyword>
<dbReference type="SMART" id="SM00044">
    <property type="entry name" value="CYCc"/>
    <property type="match status" value="1"/>
</dbReference>
<name>A2DFE4_TRIV3</name>
<dbReference type="Pfam" id="PF00211">
    <property type="entry name" value="Guanylate_cyc"/>
    <property type="match status" value="1"/>
</dbReference>
<keyword evidence="6" id="KW-0456">Lyase</keyword>
<feature type="transmembrane region" description="Helical" evidence="8">
    <location>
        <begin position="113"/>
        <end position="136"/>
    </location>
</feature>
<dbReference type="InterPro" id="IPR035965">
    <property type="entry name" value="PAS-like_dom_sf"/>
</dbReference>
<dbReference type="NCBIfam" id="TIGR00229">
    <property type="entry name" value="sensory_box"/>
    <property type="match status" value="1"/>
</dbReference>
<keyword evidence="3" id="KW-0547">Nucleotide-binding</keyword>
<accession>A2DFE4</accession>
<evidence type="ECO:0000256" key="6">
    <source>
        <dbReference type="ARBA" id="ARBA00023239"/>
    </source>
</evidence>
<dbReference type="SUPFAM" id="SSF55785">
    <property type="entry name" value="PYP-like sensor domain (PAS domain)"/>
    <property type="match status" value="1"/>
</dbReference>
<dbReference type="CDD" id="cd07302">
    <property type="entry name" value="CHD"/>
    <property type="match status" value="1"/>
</dbReference>
<dbReference type="GO" id="GO:0006182">
    <property type="term" value="P:cGMP biosynthetic process"/>
    <property type="evidence" value="ECO:0000318"/>
    <property type="project" value="GO_Central"/>
</dbReference>
<evidence type="ECO:0000256" key="4">
    <source>
        <dbReference type="ARBA" id="ARBA00022989"/>
    </source>
</evidence>
<feature type="transmembrane region" description="Helical" evidence="8">
    <location>
        <begin position="251"/>
        <end position="272"/>
    </location>
</feature>
<dbReference type="SMART" id="SM00091">
    <property type="entry name" value="PAS"/>
    <property type="match status" value="1"/>
</dbReference>
<dbReference type="PROSITE" id="PS50125">
    <property type="entry name" value="GUANYLATE_CYCLASE_2"/>
    <property type="match status" value="1"/>
</dbReference>
<feature type="compositionally biased region" description="Acidic residues" evidence="7">
    <location>
        <begin position="932"/>
        <end position="955"/>
    </location>
</feature>
<evidence type="ECO:0000256" key="7">
    <source>
        <dbReference type="SAM" id="MobiDB-lite"/>
    </source>
</evidence>
<evidence type="ECO:0000313" key="11">
    <source>
        <dbReference type="Proteomes" id="UP000001542"/>
    </source>
</evidence>
<feature type="transmembrane region" description="Helical" evidence="8">
    <location>
        <begin position="310"/>
        <end position="333"/>
    </location>
</feature>
<comment type="subcellular location">
    <subcellularLocation>
        <location evidence="1">Membrane</location>
    </subcellularLocation>
</comment>
<evidence type="ECO:0000313" key="10">
    <source>
        <dbReference type="EMBL" id="EAY20872.1"/>
    </source>
</evidence>
<evidence type="ECO:0000256" key="1">
    <source>
        <dbReference type="ARBA" id="ARBA00004370"/>
    </source>
</evidence>
<keyword evidence="5 8" id="KW-0472">Membrane</keyword>
<dbReference type="RefSeq" id="XP_001581858.1">
    <property type="nucleotide sequence ID" value="XM_001581808.1"/>
</dbReference>
<dbReference type="GO" id="GO:0005886">
    <property type="term" value="C:plasma membrane"/>
    <property type="evidence" value="ECO:0000318"/>
    <property type="project" value="GO_Central"/>
</dbReference>
<dbReference type="GO" id="GO:0004383">
    <property type="term" value="F:guanylate cyclase activity"/>
    <property type="evidence" value="ECO:0000318"/>
    <property type="project" value="GO_Central"/>
</dbReference>
<dbReference type="KEGG" id="tva:5466417"/>
<dbReference type="Pfam" id="PF13426">
    <property type="entry name" value="PAS_9"/>
    <property type="match status" value="1"/>
</dbReference>
<proteinExistence type="predicted"/>
<feature type="transmembrane region" description="Helical" evidence="8">
    <location>
        <begin position="1043"/>
        <end position="1062"/>
    </location>
</feature>
<dbReference type="SMR" id="A2DFE4"/>
<dbReference type="SUPFAM" id="SSF55073">
    <property type="entry name" value="Nucleotide cyclase"/>
    <property type="match status" value="1"/>
</dbReference>
<dbReference type="eggNOG" id="KOG3619">
    <property type="taxonomic scope" value="Eukaryota"/>
</dbReference>
<dbReference type="InterPro" id="IPR000014">
    <property type="entry name" value="PAS"/>
</dbReference>
<feature type="compositionally biased region" description="Low complexity" evidence="7">
    <location>
        <begin position="608"/>
        <end position="629"/>
    </location>
</feature>
<reference evidence="10" key="2">
    <citation type="journal article" date="2007" name="Science">
        <title>Draft genome sequence of the sexually transmitted pathogen Trichomonas vaginalis.</title>
        <authorList>
            <person name="Carlton J.M."/>
            <person name="Hirt R.P."/>
            <person name="Silva J.C."/>
            <person name="Delcher A.L."/>
            <person name="Schatz M."/>
            <person name="Zhao Q."/>
            <person name="Wortman J.R."/>
            <person name="Bidwell S.L."/>
            <person name="Alsmark U.C.M."/>
            <person name="Besteiro S."/>
            <person name="Sicheritz-Ponten T."/>
            <person name="Noel C.J."/>
            <person name="Dacks J.B."/>
            <person name="Foster P.G."/>
            <person name="Simillion C."/>
            <person name="Van de Peer Y."/>
            <person name="Miranda-Saavedra D."/>
            <person name="Barton G.J."/>
            <person name="Westrop G.D."/>
            <person name="Mueller S."/>
            <person name="Dessi D."/>
            <person name="Fiori P.L."/>
            <person name="Ren Q."/>
            <person name="Paulsen I."/>
            <person name="Zhang H."/>
            <person name="Bastida-Corcuera F.D."/>
            <person name="Simoes-Barbosa A."/>
            <person name="Brown M.T."/>
            <person name="Hayes R.D."/>
            <person name="Mukherjee M."/>
            <person name="Okumura C.Y."/>
            <person name="Schneider R."/>
            <person name="Smith A.J."/>
            <person name="Vanacova S."/>
            <person name="Villalvazo M."/>
            <person name="Haas B.J."/>
            <person name="Pertea M."/>
            <person name="Feldblyum T.V."/>
            <person name="Utterback T.R."/>
            <person name="Shu C.L."/>
            <person name="Osoegawa K."/>
            <person name="de Jong P.J."/>
            <person name="Hrdy I."/>
            <person name="Horvathova L."/>
            <person name="Zubacova Z."/>
            <person name="Dolezal P."/>
            <person name="Malik S.B."/>
            <person name="Logsdon J.M. Jr."/>
            <person name="Henze K."/>
            <person name="Gupta A."/>
            <person name="Wang C.C."/>
            <person name="Dunne R.L."/>
            <person name="Upcroft J.A."/>
            <person name="Upcroft P."/>
            <person name="White O."/>
            <person name="Salzberg S.L."/>
            <person name="Tang P."/>
            <person name="Chiu C.-H."/>
            <person name="Lee Y.-S."/>
            <person name="Embley T.M."/>
            <person name="Coombs G.H."/>
            <person name="Mottram J.C."/>
            <person name="Tachezy J."/>
            <person name="Fraser-Liggett C.M."/>
            <person name="Johnson P.J."/>
        </authorList>
    </citation>
    <scope>NUCLEOTIDE SEQUENCE [LARGE SCALE GENOMIC DNA]</scope>
    <source>
        <strain evidence="10">G3</strain>
    </source>
</reference>
<dbReference type="GO" id="GO:0000166">
    <property type="term" value="F:nucleotide binding"/>
    <property type="evidence" value="ECO:0007669"/>
    <property type="project" value="UniProtKB-KW"/>
</dbReference>
<evidence type="ECO:0000256" key="2">
    <source>
        <dbReference type="ARBA" id="ARBA00022692"/>
    </source>
</evidence>
<dbReference type="VEuPathDB" id="TrichDB:TVAGG3_0565190"/>
<feature type="transmembrane region" description="Helical" evidence="8">
    <location>
        <begin position="279"/>
        <end position="304"/>
    </location>
</feature>
<dbReference type="InterPro" id="IPR001054">
    <property type="entry name" value="A/G_cyclase"/>
</dbReference>
<dbReference type="GO" id="GO:0001653">
    <property type="term" value="F:peptide receptor activity"/>
    <property type="evidence" value="ECO:0000318"/>
    <property type="project" value="GO_Central"/>
</dbReference>
<dbReference type="EMBL" id="DS113194">
    <property type="protein sequence ID" value="EAY20872.1"/>
    <property type="molecule type" value="Genomic_DNA"/>
</dbReference>
<evidence type="ECO:0000256" key="3">
    <source>
        <dbReference type="ARBA" id="ARBA00022741"/>
    </source>
</evidence>
<feature type="transmembrane region" description="Helical" evidence="8">
    <location>
        <begin position="62"/>
        <end position="85"/>
    </location>
</feature>
<dbReference type="InterPro" id="IPR050401">
    <property type="entry name" value="Cyclic_nucleotide_synthase"/>
</dbReference>
<feature type="transmembrane region" description="Helical" evidence="8">
    <location>
        <begin position="184"/>
        <end position="207"/>
    </location>
</feature>
<dbReference type="PANTHER" id="PTHR11920:SF335">
    <property type="entry name" value="GUANYLATE CYCLASE"/>
    <property type="match status" value="1"/>
</dbReference>